<feature type="region of interest" description="Disordered" evidence="1">
    <location>
        <begin position="1"/>
        <end position="31"/>
    </location>
</feature>
<evidence type="ECO:0000256" key="1">
    <source>
        <dbReference type="SAM" id="MobiDB-lite"/>
    </source>
</evidence>
<comment type="caution">
    <text evidence="2">The sequence shown here is derived from an EMBL/GenBank/DDBJ whole genome shotgun (WGS) entry which is preliminary data.</text>
</comment>
<proteinExistence type="predicted"/>
<sequence>MSSTIPDAADRRAPPVPLSNSEHHPIPESSRPRAVSLSWICHIKPPLAPTTLATEQADLSRASICRVATSDKAPKDLNQA</sequence>
<organism evidence="2 3">
    <name type="scientific">Eragrostis curvula</name>
    <name type="common">weeping love grass</name>
    <dbReference type="NCBI Taxonomy" id="38414"/>
    <lineage>
        <taxon>Eukaryota</taxon>
        <taxon>Viridiplantae</taxon>
        <taxon>Streptophyta</taxon>
        <taxon>Embryophyta</taxon>
        <taxon>Tracheophyta</taxon>
        <taxon>Spermatophyta</taxon>
        <taxon>Magnoliopsida</taxon>
        <taxon>Liliopsida</taxon>
        <taxon>Poales</taxon>
        <taxon>Poaceae</taxon>
        <taxon>PACMAD clade</taxon>
        <taxon>Chloridoideae</taxon>
        <taxon>Eragrostideae</taxon>
        <taxon>Eragrostidinae</taxon>
        <taxon>Eragrostis</taxon>
    </lineage>
</organism>
<gene>
    <name evidence="2" type="ORF">EJB05_33644</name>
</gene>
<evidence type="ECO:0000313" key="3">
    <source>
        <dbReference type="Proteomes" id="UP000324897"/>
    </source>
</evidence>
<dbReference type="Gramene" id="TVU17598">
    <property type="protein sequence ID" value="TVU17598"/>
    <property type="gene ID" value="EJB05_33644"/>
</dbReference>
<evidence type="ECO:0000313" key="2">
    <source>
        <dbReference type="EMBL" id="TVU17598.1"/>
    </source>
</evidence>
<dbReference type="Proteomes" id="UP000324897">
    <property type="component" value="Chromosome 7"/>
</dbReference>
<dbReference type="EMBL" id="RWGY01000029">
    <property type="protein sequence ID" value="TVU17598.1"/>
    <property type="molecule type" value="Genomic_DNA"/>
</dbReference>
<dbReference type="AlphaFoldDB" id="A0A5J9U310"/>
<name>A0A5J9U310_9POAL</name>
<protein>
    <submittedName>
        <fullName evidence="2">Uncharacterized protein</fullName>
    </submittedName>
</protein>
<accession>A0A5J9U310</accession>
<reference evidence="2 3" key="1">
    <citation type="journal article" date="2019" name="Sci. Rep.">
        <title>A high-quality genome of Eragrostis curvula grass provides insights into Poaceae evolution and supports new strategies to enhance forage quality.</title>
        <authorList>
            <person name="Carballo J."/>
            <person name="Santos B.A.C.M."/>
            <person name="Zappacosta D."/>
            <person name="Garbus I."/>
            <person name="Selva J.P."/>
            <person name="Gallo C.A."/>
            <person name="Diaz A."/>
            <person name="Albertini E."/>
            <person name="Caccamo M."/>
            <person name="Echenique V."/>
        </authorList>
    </citation>
    <scope>NUCLEOTIDE SEQUENCE [LARGE SCALE GENOMIC DNA]</scope>
    <source>
        <strain evidence="3">cv. Victoria</strain>
        <tissue evidence="2">Leaf</tissue>
    </source>
</reference>
<feature type="non-terminal residue" evidence="2">
    <location>
        <position position="80"/>
    </location>
</feature>
<keyword evidence="3" id="KW-1185">Reference proteome</keyword>